<reference evidence="1" key="1">
    <citation type="submission" date="2020-05" db="EMBL/GenBank/DDBJ databases">
        <authorList>
            <person name="Chiriac C."/>
            <person name="Salcher M."/>
            <person name="Ghai R."/>
            <person name="Kavagutti S V."/>
        </authorList>
    </citation>
    <scope>NUCLEOTIDE SEQUENCE</scope>
</reference>
<name>A0A6J6X2C3_9ZZZZ</name>
<accession>A0A6J6X2C3</accession>
<dbReference type="AlphaFoldDB" id="A0A6J6X2C3"/>
<dbReference type="EMBL" id="CAFAAI010000029">
    <property type="protein sequence ID" value="CAB4789308.1"/>
    <property type="molecule type" value="Genomic_DNA"/>
</dbReference>
<sequence>MPLPQTSTNQLLASVALIVGAVPGIRSVSSTYSGLIGPDQQPHATLWITSHDEERKAYGGQHGGVKIRYANLVVKVTTTGQEPDDAVPAFRNLIDLVAQALRGNQYLETAGYPAGTPEVQSSGETLTVTFDLPRAAVEGQGVYLHAELSTRIRQEFRA</sequence>
<evidence type="ECO:0000313" key="1">
    <source>
        <dbReference type="EMBL" id="CAB4789308.1"/>
    </source>
</evidence>
<protein>
    <submittedName>
        <fullName evidence="1">Unannotated protein</fullName>
    </submittedName>
</protein>
<gene>
    <name evidence="1" type="ORF">UFOPK2992_00297</name>
</gene>
<organism evidence="1">
    <name type="scientific">freshwater metagenome</name>
    <dbReference type="NCBI Taxonomy" id="449393"/>
    <lineage>
        <taxon>unclassified sequences</taxon>
        <taxon>metagenomes</taxon>
        <taxon>ecological metagenomes</taxon>
    </lineage>
</organism>
<proteinExistence type="predicted"/>